<dbReference type="EMBL" id="DF973514">
    <property type="protein sequence ID" value="GAU33042.1"/>
    <property type="molecule type" value="Genomic_DNA"/>
</dbReference>
<gene>
    <name evidence="1" type="ORF">TSUD_151960</name>
</gene>
<evidence type="ECO:0000313" key="2">
    <source>
        <dbReference type="Proteomes" id="UP000242715"/>
    </source>
</evidence>
<keyword evidence="2" id="KW-1185">Reference proteome</keyword>
<reference evidence="2" key="1">
    <citation type="journal article" date="2017" name="Front. Plant Sci.">
        <title>Climate Clever Clovers: New Paradigm to Reduce the Environmental Footprint of Ruminants by Breeding Low Methanogenic Forages Utilizing Haplotype Variation.</title>
        <authorList>
            <person name="Kaur P."/>
            <person name="Appels R."/>
            <person name="Bayer P.E."/>
            <person name="Keeble-Gagnere G."/>
            <person name="Wang J."/>
            <person name="Hirakawa H."/>
            <person name="Shirasawa K."/>
            <person name="Vercoe P."/>
            <person name="Stefanova K."/>
            <person name="Durmic Z."/>
            <person name="Nichols P."/>
            <person name="Revell C."/>
            <person name="Isobe S.N."/>
            <person name="Edwards D."/>
            <person name="Erskine W."/>
        </authorList>
    </citation>
    <scope>NUCLEOTIDE SEQUENCE [LARGE SCALE GENOMIC DNA]</scope>
    <source>
        <strain evidence="2">cv. Daliak</strain>
    </source>
</reference>
<sequence length="63" mass="7015">MLILGLSHKNLKHIRDIKKGLRERGVGSVNLGFNSEVLAGSGEKSRHLGFDGDGDMNERRRIE</sequence>
<evidence type="ECO:0000313" key="1">
    <source>
        <dbReference type="EMBL" id="GAU33042.1"/>
    </source>
</evidence>
<accession>A0A2Z6N8B3</accession>
<dbReference type="Proteomes" id="UP000242715">
    <property type="component" value="Unassembled WGS sequence"/>
</dbReference>
<protein>
    <submittedName>
        <fullName evidence="1">Uncharacterized protein</fullName>
    </submittedName>
</protein>
<proteinExistence type="predicted"/>
<dbReference type="AlphaFoldDB" id="A0A2Z6N8B3"/>
<name>A0A2Z6N8B3_TRISU</name>
<organism evidence="1 2">
    <name type="scientific">Trifolium subterraneum</name>
    <name type="common">Subterranean clover</name>
    <dbReference type="NCBI Taxonomy" id="3900"/>
    <lineage>
        <taxon>Eukaryota</taxon>
        <taxon>Viridiplantae</taxon>
        <taxon>Streptophyta</taxon>
        <taxon>Embryophyta</taxon>
        <taxon>Tracheophyta</taxon>
        <taxon>Spermatophyta</taxon>
        <taxon>Magnoliopsida</taxon>
        <taxon>eudicotyledons</taxon>
        <taxon>Gunneridae</taxon>
        <taxon>Pentapetalae</taxon>
        <taxon>rosids</taxon>
        <taxon>fabids</taxon>
        <taxon>Fabales</taxon>
        <taxon>Fabaceae</taxon>
        <taxon>Papilionoideae</taxon>
        <taxon>50 kb inversion clade</taxon>
        <taxon>NPAAA clade</taxon>
        <taxon>Hologalegina</taxon>
        <taxon>IRL clade</taxon>
        <taxon>Trifolieae</taxon>
        <taxon>Trifolium</taxon>
    </lineage>
</organism>